<comment type="caution">
    <text evidence="2">The sequence shown here is derived from an EMBL/GenBank/DDBJ whole genome shotgun (WGS) entry which is preliminary data.</text>
</comment>
<reference evidence="2" key="1">
    <citation type="submission" date="2021-02" db="EMBL/GenBank/DDBJ databases">
        <authorList>
            <person name="Nowell W R."/>
        </authorList>
    </citation>
    <scope>NUCLEOTIDE SEQUENCE</scope>
</reference>
<feature type="region of interest" description="Disordered" evidence="1">
    <location>
        <begin position="1"/>
        <end position="20"/>
    </location>
</feature>
<dbReference type="Proteomes" id="UP000663882">
    <property type="component" value="Unassembled WGS sequence"/>
</dbReference>
<organism evidence="2 3">
    <name type="scientific">Rotaria sordida</name>
    <dbReference type="NCBI Taxonomy" id="392033"/>
    <lineage>
        <taxon>Eukaryota</taxon>
        <taxon>Metazoa</taxon>
        <taxon>Spiralia</taxon>
        <taxon>Gnathifera</taxon>
        <taxon>Rotifera</taxon>
        <taxon>Eurotatoria</taxon>
        <taxon>Bdelloidea</taxon>
        <taxon>Philodinida</taxon>
        <taxon>Philodinidae</taxon>
        <taxon>Rotaria</taxon>
    </lineage>
</organism>
<evidence type="ECO:0000313" key="2">
    <source>
        <dbReference type="EMBL" id="CAF1510715.1"/>
    </source>
</evidence>
<evidence type="ECO:0000256" key="1">
    <source>
        <dbReference type="SAM" id="MobiDB-lite"/>
    </source>
</evidence>
<dbReference type="AlphaFoldDB" id="A0A815TZF7"/>
<proteinExistence type="predicted"/>
<name>A0A815TZF7_9BILA</name>
<feature type="non-terminal residue" evidence="2">
    <location>
        <position position="154"/>
    </location>
</feature>
<sequence>MSSQNLETDTKQTTMQTNSAFSTAVDNNNIFVTSITPTTTREMKSSLLTSSDNVSNTPTITSTSTNNIIDITSTQEVFEDNLSSTSDTVHQTTNLEVVSTDFDIQSTITSSSTVLSTRADTTINQDKSTVSHNVTELISTSAESSLSEQITTYT</sequence>
<evidence type="ECO:0000313" key="3">
    <source>
        <dbReference type="Proteomes" id="UP000663882"/>
    </source>
</evidence>
<dbReference type="EMBL" id="CAJNOO010013152">
    <property type="protein sequence ID" value="CAF1510715.1"/>
    <property type="molecule type" value="Genomic_DNA"/>
</dbReference>
<accession>A0A815TZF7</accession>
<protein>
    <submittedName>
        <fullName evidence="2">Uncharacterized protein</fullName>
    </submittedName>
</protein>
<gene>
    <name evidence="2" type="ORF">RFH988_LOCUS39056</name>
</gene>